<dbReference type="EMBL" id="BSDS01000001">
    <property type="protein sequence ID" value="GLI36880.1"/>
    <property type="molecule type" value="Genomic_DNA"/>
</dbReference>
<dbReference type="Proteomes" id="UP001144352">
    <property type="component" value="Unassembled WGS sequence"/>
</dbReference>
<accession>A0A9W6FXX6</accession>
<keyword evidence="1" id="KW-0732">Signal</keyword>
<protein>
    <recommendedName>
        <fullName evidence="4">Lipoprotein</fullName>
    </recommendedName>
</protein>
<feature type="chain" id="PRO_5040968695" description="Lipoprotein" evidence="1">
    <location>
        <begin position="23"/>
        <end position="251"/>
    </location>
</feature>
<gene>
    <name evidence="2" type="ORF">GHYDROH2_03810</name>
</gene>
<reference evidence="2" key="1">
    <citation type="submission" date="2022-12" db="EMBL/GenBank/DDBJ databases">
        <title>Reference genome sequencing for broad-spectrum identification of bacterial and archaeal isolates by mass spectrometry.</title>
        <authorList>
            <person name="Sekiguchi Y."/>
            <person name="Tourlousse D.M."/>
        </authorList>
    </citation>
    <scope>NUCLEOTIDE SEQUENCE</scope>
    <source>
        <strain evidence="2">H2</strain>
    </source>
</reference>
<sequence>MRLSRIAAVVAVGLMFAGTAIGADAPKQEKKTVVVPPSSRVLVKGATKSAGAKRLAKGVKAASAKAYGFTTGVSEEKGSFKLGILLADLETTLLAGDKDKSLKAVDTLAEGLTALGAPTPLVISVVNIKAAITGGTDLKAVSAASMPVLRPFLDDFVKKEGKTAYQKLGEWTESTRLALLASQQQKSNLAGNFLNGVNMASYFLEEMKGLNLPQGATDGLTSLAALEKTKITGAEVKAALKALAAIQETMS</sequence>
<evidence type="ECO:0000313" key="2">
    <source>
        <dbReference type="EMBL" id="GLI36880.1"/>
    </source>
</evidence>
<evidence type="ECO:0000313" key="3">
    <source>
        <dbReference type="Proteomes" id="UP001144352"/>
    </source>
</evidence>
<proteinExistence type="predicted"/>
<evidence type="ECO:0000256" key="1">
    <source>
        <dbReference type="SAM" id="SignalP"/>
    </source>
</evidence>
<dbReference type="AlphaFoldDB" id="A0A9W6FXX6"/>
<feature type="signal peptide" evidence="1">
    <location>
        <begin position="1"/>
        <end position="22"/>
    </location>
</feature>
<evidence type="ECO:0008006" key="4">
    <source>
        <dbReference type="Google" id="ProtNLM"/>
    </source>
</evidence>
<name>A0A9W6FXX6_9BACT</name>
<organism evidence="2 3">
    <name type="scientific">Geobacter hydrogenophilus</name>
    <dbReference type="NCBI Taxonomy" id="40983"/>
    <lineage>
        <taxon>Bacteria</taxon>
        <taxon>Pseudomonadati</taxon>
        <taxon>Thermodesulfobacteriota</taxon>
        <taxon>Desulfuromonadia</taxon>
        <taxon>Geobacterales</taxon>
        <taxon>Geobacteraceae</taxon>
        <taxon>Geobacter</taxon>
    </lineage>
</organism>
<keyword evidence="3" id="KW-1185">Reference proteome</keyword>
<comment type="caution">
    <text evidence="2">The sequence shown here is derived from an EMBL/GenBank/DDBJ whole genome shotgun (WGS) entry which is preliminary data.</text>
</comment>